<feature type="chain" id="PRO_5045957972" description="Lipoprotein" evidence="2">
    <location>
        <begin position="24"/>
        <end position="291"/>
    </location>
</feature>
<comment type="caution">
    <text evidence="3">The sequence shown here is derived from an EMBL/GenBank/DDBJ whole genome shotgun (WGS) entry which is preliminary data.</text>
</comment>
<protein>
    <recommendedName>
        <fullName evidence="5">Lipoprotein</fullName>
    </recommendedName>
</protein>
<dbReference type="Proteomes" id="UP001216558">
    <property type="component" value="Unassembled WGS sequence"/>
</dbReference>
<evidence type="ECO:0000313" key="4">
    <source>
        <dbReference type="Proteomes" id="UP001216558"/>
    </source>
</evidence>
<reference evidence="3 4" key="1">
    <citation type="submission" date="2022-10" db="EMBL/GenBank/DDBJ databases">
        <title>Erythrobacter sp. sf7 Genome sequencing.</title>
        <authorList>
            <person name="Park S."/>
        </authorList>
    </citation>
    <scope>NUCLEOTIDE SEQUENCE [LARGE SCALE GENOMIC DNA]</scope>
    <source>
        <strain evidence="4">sf7</strain>
    </source>
</reference>
<sequence>MNSKLKLWTQLGLGTALAGGMLAACGGEAGGEAGGEGGESAAVAPDTAATPGGEGEGGSGAGEGGGGEAAGGEGEGGVAVSRADSDPVAYGIALAVTEAHVVAARDAFVAGKKDAAAEMFAHPASEVLVEMDPVFAKLGVKDFKPLLTDASVAVIDGKDAAEVGKRYDAIIAALRAAAKKAPAGSADEATIAAGIIADQIERASAMYRIAGKDDRYEPYLDGYGFYKVAERTFEREGAAIKSANPDAHARIGEALALLGKAYPAAARPGKLEVAQGALSAASSKVMLAAGS</sequence>
<dbReference type="PROSITE" id="PS51257">
    <property type="entry name" value="PROKAR_LIPOPROTEIN"/>
    <property type="match status" value="1"/>
</dbReference>
<evidence type="ECO:0000313" key="3">
    <source>
        <dbReference type="EMBL" id="MDC8754015.1"/>
    </source>
</evidence>
<proteinExistence type="predicted"/>
<dbReference type="EMBL" id="JAQQXQ010000003">
    <property type="protein sequence ID" value="MDC8754015.1"/>
    <property type="molecule type" value="Genomic_DNA"/>
</dbReference>
<evidence type="ECO:0000256" key="2">
    <source>
        <dbReference type="SAM" id="SignalP"/>
    </source>
</evidence>
<feature type="signal peptide" evidence="2">
    <location>
        <begin position="1"/>
        <end position="23"/>
    </location>
</feature>
<keyword evidence="2" id="KW-0732">Signal</keyword>
<feature type="compositionally biased region" description="Gly residues" evidence="1">
    <location>
        <begin position="52"/>
        <end position="77"/>
    </location>
</feature>
<keyword evidence="4" id="KW-1185">Reference proteome</keyword>
<accession>A0ABT5JPC2</accession>
<gene>
    <name evidence="3" type="ORF">OIK40_05080</name>
</gene>
<feature type="region of interest" description="Disordered" evidence="1">
    <location>
        <begin position="31"/>
        <end position="80"/>
    </location>
</feature>
<evidence type="ECO:0008006" key="5">
    <source>
        <dbReference type="Google" id="ProtNLM"/>
    </source>
</evidence>
<name>A0ABT5JPC2_9SPHN</name>
<organism evidence="3 4">
    <name type="scientific">Erythrobacter fulvus</name>
    <dbReference type="NCBI Taxonomy" id="2987523"/>
    <lineage>
        <taxon>Bacteria</taxon>
        <taxon>Pseudomonadati</taxon>
        <taxon>Pseudomonadota</taxon>
        <taxon>Alphaproteobacteria</taxon>
        <taxon>Sphingomonadales</taxon>
        <taxon>Erythrobacteraceae</taxon>
        <taxon>Erythrobacter/Porphyrobacter group</taxon>
        <taxon>Erythrobacter</taxon>
    </lineage>
</organism>
<dbReference type="RefSeq" id="WP_273676749.1">
    <property type="nucleotide sequence ID" value="NZ_JAQQXQ010000003.1"/>
</dbReference>
<evidence type="ECO:0000256" key="1">
    <source>
        <dbReference type="SAM" id="MobiDB-lite"/>
    </source>
</evidence>